<accession>A0A318JP33</accession>
<evidence type="ECO:0000256" key="5">
    <source>
        <dbReference type="ARBA" id="ARBA00023002"/>
    </source>
</evidence>
<feature type="binding site" evidence="9">
    <location>
        <position position="206"/>
    </location>
    <ligand>
        <name>1-deoxy-D-xylulose 5-phosphate</name>
        <dbReference type="ChEBI" id="CHEBI:57792"/>
    </ligand>
</feature>
<feature type="binding site" evidence="9">
    <location>
        <position position="228"/>
    </location>
    <ligand>
        <name>Mn(2+)</name>
        <dbReference type="ChEBI" id="CHEBI:29035"/>
    </ligand>
</feature>
<dbReference type="SUPFAM" id="SSF51735">
    <property type="entry name" value="NAD(P)-binding Rossmann-fold domains"/>
    <property type="match status" value="1"/>
</dbReference>
<feature type="domain" description="1-deoxy-D-xylulose 5-phosphate reductoisomerase C-terminal" evidence="11">
    <location>
        <begin position="148"/>
        <end position="236"/>
    </location>
</feature>
<dbReference type="NCBIfam" id="TIGR00243">
    <property type="entry name" value="Dxr"/>
    <property type="match status" value="1"/>
</dbReference>
<protein>
    <recommendedName>
        <fullName evidence="9">1-deoxy-D-xylulose 5-phosphate reductoisomerase</fullName>
        <shortName evidence="9">DXP reductoisomerase</shortName>
        <ecNumber evidence="9">1.1.1.267</ecNumber>
    </recommendedName>
    <alternativeName>
        <fullName evidence="9">1-deoxyxylulose-5-phosphate reductoisomerase</fullName>
    </alternativeName>
    <alternativeName>
        <fullName evidence="9">2-C-methyl-D-erythritol 4-phosphate synthase</fullName>
    </alternativeName>
</protein>
<gene>
    <name evidence="9" type="primary">dxr</name>
    <name evidence="13" type="ORF">DFR38_10232</name>
</gene>
<dbReference type="GO" id="GO:0030604">
    <property type="term" value="F:1-deoxy-D-xylulose-5-phosphate reductoisomerase activity"/>
    <property type="evidence" value="ECO:0007669"/>
    <property type="project" value="UniProtKB-UniRule"/>
</dbReference>
<dbReference type="Pfam" id="PF02670">
    <property type="entry name" value="DXP_reductoisom"/>
    <property type="match status" value="1"/>
</dbReference>
<evidence type="ECO:0000313" key="13">
    <source>
        <dbReference type="EMBL" id="PXX50385.1"/>
    </source>
</evidence>
<dbReference type="PANTHER" id="PTHR30525">
    <property type="entry name" value="1-DEOXY-D-XYLULOSE 5-PHOSPHATE REDUCTOISOMERASE"/>
    <property type="match status" value="1"/>
</dbReference>
<dbReference type="SUPFAM" id="SSF69055">
    <property type="entry name" value="1-deoxy-D-xylulose-5-phosphate reductoisomerase, C-terminal domain"/>
    <property type="match status" value="1"/>
</dbReference>
<comment type="caution">
    <text evidence="13">The sequence shown here is derived from an EMBL/GenBank/DDBJ whole genome shotgun (WGS) entry which is preliminary data.</text>
</comment>
<comment type="similarity">
    <text evidence="2 9">Belongs to the DXR family.</text>
</comment>
<dbReference type="PANTHER" id="PTHR30525:SF0">
    <property type="entry name" value="1-DEOXY-D-XYLULOSE 5-PHOSPHATE REDUCTOISOMERASE, CHLOROPLASTIC"/>
    <property type="match status" value="1"/>
</dbReference>
<dbReference type="FunFam" id="3.40.50.720:FF:000045">
    <property type="entry name" value="1-deoxy-D-xylulose 5-phosphate reductoisomerase"/>
    <property type="match status" value="1"/>
</dbReference>
<keyword evidence="14" id="KW-1185">Reference proteome</keyword>
<comment type="cofactor">
    <cofactor evidence="9">
        <name>Mg(2+)</name>
        <dbReference type="ChEBI" id="CHEBI:18420"/>
    </cofactor>
    <cofactor evidence="9">
        <name>Mn(2+)</name>
        <dbReference type="ChEBI" id="CHEBI:29035"/>
    </cofactor>
</comment>
<dbReference type="InterPro" id="IPR013644">
    <property type="entry name" value="DXP_reductoisomerase_C"/>
</dbReference>
<evidence type="ECO:0000256" key="4">
    <source>
        <dbReference type="ARBA" id="ARBA00022857"/>
    </source>
</evidence>
<feature type="binding site" evidence="9">
    <location>
        <position position="126"/>
    </location>
    <ligand>
        <name>NADPH</name>
        <dbReference type="ChEBI" id="CHEBI:57783"/>
    </ligand>
</feature>
<dbReference type="InterPro" id="IPR003821">
    <property type="entry name" value="DXP_reductoisomerase"/>
</dbReference>
<feature type="binding site" evidence="9">
    <location>
        <position position="154"/>
    </location>
    <ligand>
        <name>1-deoxy-D-xylulose 5-phosphate</name>
        <dbReference type="ChEBI" id="CHEBI:57792"/>
    </ligand>
</feature>
<dbReference type="SUPFAM" id="SSF55347">
    <property type="entry name" value="Glyceraldehyde-3-phosphate dehydrogenase-like, C-terminal domain"/>
    <property type="match status" value="1"/>
</dbReference>
<dbReference type="NCBIfam" id="NF003938">
    <property type="entry name" value="PRK05447.1-1"/>
    <property type="match status" value="1"/>
</dbReference>
<name>A0A318JP33_9NEIS</name>
<keyword evidence="5 9" id="KW-0560">Oxidoreductase</keyword>
<proteinExistence type="inferred from homology"/>
<feature type="binding site" evidence="9">
    <location>
        <position position="127"/>
    </location>
    <ligand>
        <name>1-deoxy-D-xylulose 5-phosphate</name>
        <dbReference type="ChEBI" id="CHEBI:57792"/>
    </ligand>
</feature>
<feature type="binding site" evidence="9">
    <location>
        <position position="154"/>
    </location>
    <ligand>
        <name>Mn(2+)</name>
        <dbReference type="ChEBI" id="CHEBI:29035"/>
    </ligand>
</feature>
<dbReference type="InterPro" id="IPR036169">
    <property type="entry name" value="DXPR_C_sf"/>
</dbReference>
<keyword evidence="6 9" id="KW-0464">Manganese</keyword>
<feature type="binding site" evidence="9">
    <location>
        <position position="128"/>
    </location>
    <ligand>
        <name>NADPH</name>
        <dbReference type="ChEBI" id="CHEBI:57783"/>
    </ligand>
</feature>
<dbReference type="EC" id="1.1.1.267" evidence="9"/>
<dbReference type="NCBIfam" id="NF009114">
    <property type="entry name" value="PRK12464.1"/>
    <property type="match status" value="1"/>
</dbReference>
<dbReference type="InterPro" id="IPR026877">
    <property type="entry name" value="DXPR_C"/>
</dbReference>
<dbReference type="GO" id="GO:0051484">
    <property type="term" value="P:isopentenyl diphosphate biosynthetic process, methylerythritol 4-phosphate pathway involved in terpenoid biosynthetic process"/>
    <property type="evidence" value="ECO:0007669"/>
    <property type="project" value="UniProtKB-ARBA"/>
</dbReference>
<feature type="binding site" evidence="9">
    <location>
        <position position="39"/>
    </location>
    <ligand>
        <name>NADPH</name>
        <dbReference type="ChEBI" id="CHEBI:57783"/>
    </ligand>
</feature>
<feature type="binding site" evidence="9">
    <location>
        <position position="153"/>
    </location>
    <ligand>
        <name>1-deoxy-D-xylulose 5-phosphate</name>
        <dbReference type="ChEBI" id="CHEBI:57792"/>
    </ligand>
</feature>
<evidence type="ECO:0000256" key="8">
    <source>
        <dbReference type="ARBA" id="ARBA00048543"/>
    </source>
</evidence>
<evidence type="ECO:0000256" key="7">
    <source>
        <dbReference type="ARBA" id="ARBA00023229"/>
    </source>
</evidence>
<feature type="binding site" evidence="9">
    <location>
        <position position="219"/>
    </location>
    <ligand>
        <name>1-deoxy-D-xylulose 5-phosphate</name>
        <dbReference type="ChEBI" id="CHEBI:57792"/>
    </ligand>
</feature>
<sequence>MKPQGIAVLGATGSIGVNTLDVVARHPDRYRVVALSGHRQVDRLFEQACRFLPLYVVVADAVAANALQGRLREQGLATEVLHGAAALERVAALPEVDVVMAAIVGAAGLPSAMAAARVGKKILLANKEALVVAGRLFMEAVREHGATLLPVDSEHNAIFQSLPHDYAGNLDVSGIRKIILTASGGPFRQHSADALLNVTVEDACRHPNWVMGRKISVDSASLMNKGLEVIEAHWLFAAPPERIDVVVHPQSVIHSMVQYRDGSVLAQLGSPDMRTPIACALAWPERIEAGVTSLDFFSMGSLTFEQPDLQRFPCLGLAFASLQSGGDAPAVLNAANEVAVAAFLEGRLRFVDIARVVEATLAGVSLSASNTLAALLDKDGEARRFAANKVGSC</sequence>
<feature type="binding site" evidence="9">
    <location>
        <position position="225"/>
    </location>
    <ligand>
        <name>1-deoxy-D-xylulose 5-phosphate</name>
        <dbReference type="ChEBI" id="CHEBI:57792"/>
    </ligand>
</feature>
<dbReference type="Pfam" id="PF13288">
    <property type="entry name" value="DXPR_C"/>
    <property type="match status" value="1"/>
</dbReference>
<evidence type="ECO:0000259" key="11">
    <source>
        <dbReference type="Pfam" id="PF08436"/>
    </source>
</evidence>
<dbReference type="Gene3D" id="3.40.50.720">
    <property type="entry name" value="NAD(P)-binding Rossmann-like Domain"/>
    <property type="match status" value="1"/>
</dbReference>
<keyword evidence="3 9" id="KW-0479">Metal-binding</keyword>
<keyword evidence="7 9" id="KW-0414">Isoprene biosynthesis</keyword>
<dbReference type="GO" id="GO:0070402">
    <property type="term" value="F:NADPH binding"/>
    <property type="evidence" value="ECO:0007669"/>
    <property type="project" value="InterPro"/>
</dbReference>
<dbReference type="RefSeq" id="WP_059285470.1">
    <property type="nucleotide sequence ID" value="NZ_LNQU01000027.1"/>
</dbReference>
<dbReference type="UniPathway" id="UPA00056">
    <property type="reaction ID" value="UER00092"/>
</dbReference>
<feature type="binding site" evidence="9">
    <location>
        <position position="13"/>
    </location>
    <ligand>
        <name>NADPH</name>
        <dbReference type="ChEBI" id="CHEBI:57783"/>
    </ligand>
</feature>
<evidence type="ECO:0000256" key="9">
    <source>
        <dbReference type="HAMAP-Rule" id="MF_00183"/>
    </source>
</evidence>
<comment type="caution">
    <text evidence="9">Lacks conserved residue(s) required for the propagation of feature annotation.</text>
</comment>
<feature type="binding site" evidence="9">
    <location>
        <position position="15"/>
    </location>
    <ligand>
        <name>NADPH</name>
        <dbReference type="ChEBI" id="CHEBI:57783"/>
    </ligand>
</feature>
<comment type="function">
    <text evidence="9">Catalyzes the NADPH-dependent rearrangement and reduction of 1-deoxy-D-xylulose-5-phosphate (DXP) to 2-C-methyl-D-erythritol 4-phosphate (MEP).</text>
</comment>
<feature type="binding site" evidence="9">
    <location>
        <position position="183"/>
    </location>
    <ligand>
        <name>1-deoxy-D-xylulose 5-phosphate</name>
        <dbReference type="ChEBI" id="CHEBI:57792"/>
    </ligand>
</feature>
<comment type="pathway">
    <text evidence="1 9">Isoprenoid biosynthesis; isopentenyl diphosphate biosynthesis via DXP pathway; isopentenyl diphosphate from 1-deoxy-D-xylulose 5-phosphate: step 1/6.</text>
</comment>
<keyword evidence="4 9" id="KW-0521">NADP</keyword>
<feature type="binding site" evidence="9">
    <location>
        <position position="12"/>
    </location>
    <ligand>
        <name>NADPH</name>
        <dbReference type="ChEBI" id="CHEBI:57783"/>
    </ligand>
</feature>
<dbReference type="EMBL" id="QJKC01000002">
    <property type="protein sequence ID" value="PXX50385.1"/>
    <property type="molecule type" value="Genomic_DNA"/>
</dbReference>
<reference evidence="13 14" key="1">
    <citation type="submission" date="2018-05" db="EMBL/GenBank/DDBJ databases">
        <title>Genomic Encyclopedia of Type Strains, Phase IV (KMG-IV): sequencing the most valuable type-strain genomes for metagenomic binning, comparative biology and taxonomic classification.</title>
        <authorList>
            <person name="Goeker M."/>
        </authorList>
    </citation>
    <scope>NUCLEOTIDE SEQUENCE [LARGE SCALE GENOMIC DNA]</scope>
    <source>
        <strain evidence="13 14">DSM 25134</strain>
    </source>
</reference>
<feature type="binding site" evidence="9">
    <location>
        <position position="14"/>
    </location>
    <ligand>
        <name>NADPH</name>
        <dbReference type="ChEBI" id="CHEBI:57783"/>
    </ligand>
</feature>
<dbReference type="Proteomes" id="UP000248395">
    <property type="component" value="Unassembled WGS sequence"/>
</dbReference>
<dbReference type="GO" id="GO:0016853">
    <property type="term" value="F:isomerase activity"/>
    <property type="evidence" value="ECO:0007669"/>
    <property type="project" value="UniProtKB-KW"/>
</dbReference>
<dbReference type="AlphaFoldDB" id="A0A318JP33"/>
<dbReference type="GO" id="GO:0030145">
    <property type="term" value="F:manganese ion binding"/>
    <property type="evidence" value="ECO:0007669"/>
    <property type="project" value="TreeGrafter"/>
</dbReference>
<dbReference type="HAMAP" id="MF_00183">
    <property type="entry name" value="DXP_reductoisom"/>
    <property type="match status" value="1"/>
</dbReference>
<keyword evidence="13" id="KW-0413">Isomerase</keyword>
<organism evidence="13 14">
    <name type="scientific">Aquitalea magnusonii</name>
    <dbReference type="NCBI Taxonomy" id="332411"/>
    <lineage>
        <taxon>Bacteria</taxon>
        <taxon>Pseudomonadati</taxon>
        <taxon>Pseudomonadota</taxon>
        <taxon>Betaproteobacteria</taxon>
        <taxon>Neisseriales</taxon>
        <taxon>Chromobacteriaceae</taxon>
        <taxon>Aquitalea</taxon>
    </lineage>
</organism>
<dbReference type="InterPro" id="IPR013512">
    <property type="entry name" value="DXP_reductoisomerase_N"/>
</dbReference>
<evidence type="ECO:0000259" key="10">
    <source>
        <dbReference type="Pfam" id="PF02670"/>
    </source>
</evidence>
<feature type="binding site" evidence="9">
    <location>
        <position position="212"/>
    </location>
    <ligand>
        <name>NADPH</name>
        <dbReference type="ChEBI" id="CHEBI:57783"/>
    </ligand>
</feature>
<feature type="binding site" evidence="9">
    <location>
        <position position="224"/>
    </location>
    <ligand>
        <name>1-deoxy-D-xylulose 5-phosphate</name>
        <dbReference type="ChEBI" id="CHEBI:57792"/>
    </ligand>
</feature>
<dbReference type="InterPro" id="IPR036291">
    <property type="entry name" value="NAD(P)-bd_dom_sf"/>
</dbReference>
<feature type="binding site" evidence="9">
    <location>
        <position position="228"/>
    </location>
    <ligand>
        <name>1-deoxy-D-xylulose 5-phosphate</name>
        <dbReference type="ChEBI" id="CHEBI:57792"/>
    </ligand>
</feature>
<keyword evidence="9" id="KW-0460">Magnesium</keyword>
<evidence type="ECO:0000256" key="6">
    <source>
        <dbReference type="ARBA" id="ARBA00023211"/>
    </source>
</evidence>
<evidence type="ECO:0000259" key="12">
    <source>
        <dbReference type="Pfam" id="PF13288"/>
    </source>
</evidence>
<dbReference type="Pfam" id="PF08436">
    <property type="entry name" value="DXP_redisom_C"/>
    <property type="match status" value="1"/>
</dbReference>
<evidence type="ECO:0000313" key="14">
    <source>
        <dbReference type="Proteomes" id="UP000248395"/>
    </source>
</evidence>
<feature type="domain" description="1-deoxy-D-xylulose 5-phosphate reductoisomerase N-terminal" evidence="10">
    <location>
        <begin position="6"/>
        <end position="134"/>
    </location>
</feature>
<dbReference type="PIRSF" id="PIRSF006205">
    <property type="entry name" value="Dxp_reductismrs"/>
    <property type="match status" value="1"/>
</dbReference>
<feature type="binding site" evidence="9">
    <location>
        <position position="152"/>
    </location>
    <ligand>
        <name>Mn(2+)</name>
        <dbReference type="ChEBI" id="CHEBI:29035"/>
    </ligand>
</feature>
<evidence type="ECO:0000256" key="2">
    <source>
        <dbReference type="ARBA" id="ARBA00006825"/>
    </source>
</evidence>
<dbReference type="OrthoDB" id="9806546at2"/>
<feature type="domain" description="DXP reductoisomerase C-terminal" evidence="12">
    <location>
        <begin position="268"/>
        <end position="384"/>
    </location>
</feature>
<evidence type="ECO:0000256" key="3">
    <source>
        <dbReference type="ARBA" id="ARBA00022723"/>
    </source>
</evidence>
<evidence type="ECO:0000256" key="1">
    <source>
        <dbReference type="ARBA" id="ARBA00005094"/>
    </source>
</evidence>
<comment type="catalytic activity">
    <reaction evidence="8">
        <text>2-C-methyl-D-erythritol 4-phosphate + NADP(+) = 1-deoxy-D-xylulose 5-phosphate + NADPH + H(+)</text>
        <dbReference type="Rhea" id="RHEA:13717"/>
        <dbReference type="ChEBI" id="CHEBI:15378"/>
        <dbReference type="ChEBI" id="CHEBI:57783"/>
        <dbReference type="ChEBI" id="CHEBI:57792"/>
        <dbReference type="ChEBI" id="CHEBI:58262"/>
        <dbReference type="ChEBI" id="CHEBI:58349"/>
        <dbReference type="EC" id="1.1.1.267"/>
    </reaction>
    <physiologicalReaction direction="right-to-left" evidence="8">
        <dbReference type="Rhea" id="RHEA:13719"/>
    </physiologicalReaction>
</comment>
<dbReference type="Gene3D" id="1.10.1740.10">
    <property type="match status" value="1"/>
</dbReference>